<reference evidence="2" key="2">
    <citation type="submission" date="2024-06" db="EMBL/GenBank/DDBJ databases">
        <authorList>
            <person name="Campbell A.G."/>
        </authorList>
    </citation>
    <scope>NUCLEOTIDE SEQUENCE</scope>
    <source>
        <strain evidence="2">EM17</strain>
    </source>
</reference>
<proteinExistence type="predicted"/>
<dbReference type="AlphaFoldDB" id="A0AAJ1TPQ0"/>
<name>A0AAJ1TPQ0_9HYPH</name>
<dbReference type="Proteomes" id="UP001432995">
    <property type="component" value="Unassembled WGS sequence"/>
</dbReference>
<keyword evidence="4" id="KW-1185">Reference proteome</keyword>
<evidence type="ECO:0000313" key="2">
    <source>
        <dbReference type="EMBL" id="MER2291265.1"/>
    </source>
</evidence>
<protein>
    <submittedName>
        <fullName evidence="1">Uncharacterized protein</fullName>
    </submittedName>
</protein>
<dbReference type="EMBL" id="JBELQD010000041">
    <property type="protein sequence ID" value="MER2291265.1"/>
    <property type="molecule type" value="Genomic_DNA"/>
</dbReference>
<dbReference type="Proteomes" id="UP001223420">
    <property type="component" value="Unassembled WGS sequence"/>
</dbReference>
<reference evidence="1" key="1">
    <citation type="submission" date="2023-07" db="EMBL/GenBank/DDBJ databases">
        <title>Genomic Encyclopedia of Type Strains, Phase IV (KMG-IV): sequencing the most valuable type-strain genomes for metagenomic binning, comparative biology and taxonomic classification.</title>
        <authorList>
            <person name="Goeker M."/>
        </authorList>
    </citation>
    <scope>NUCLEOTIDE SEQUENCE</scope>
    <source>
        <strain evidence="1">DSM 19569</strain>
    </source>
</reference>
<evidence type="ECO:0000313" key="3">
    <source>
        <dbReference type="Proteomes" id="UP001223420"/>
    </source>
</evidence>
<comment type="caution">
    <text evidence="1">The sequence shown here is derived from an EMBL/GenBank/DDBJ whole genome shotgun (WGS) entry which is preliminary data.</text>
</comment>
<dbReference type="GeneID" id="90833487"/>
<gene>
    <name evidence="2" type="ORF">ABS770_23725</name>
    <name evidence="1" type="ORF">QO001_003743</name>
</gene>
<dbReference type="EMBL" id="JAUSWL010000006">
    <property type="protein sequence ID" value="MDQ0544807.1"/>
    <property type="molecule type" value="Genomic_DNA"/>
</dbReference>
<dbReference type="RefSeq" id="WP_007563415.1">
    <property type="nucleotide sequence ID" value="NZ_FOQW01000012.1"/>
</dbReference>
<organism evidence="1 3">
    <name type="scientific">Methylobacterium brachiatum</name>
    <dbReference type="NCBI Taxonomy" id="269660"/>
    <lineage>
        <taxon>Bacteria</taxon>
        <taxon>Pseudomonadati</taxon>
        <taxon>Pseudomonadota</taxon>
        <taxon>Alphaproteobacteria</taxon>
        <taxon>Hyphomicrobiales</taxon>
        <taxon>Methylobacteriaceae</taxon>
        <taxon>Methylobacterium</taxon>
    </lineage>
</organism>
<accession>A0AAJ1TPQ0</accession>
<evidence type="ECO:0000313" key="1">
    <source>
        <dbReference type="EMBL" id="MDQ0544807.1"/>
    </source>
</evidence>
<sequence>MPGRARSRYTTYLVSMTPERSGRRGRSGPKPAPAVYAVMKPNAEAAIEAVRALAEGPMVVAVVGSLSTRVSKGLKLKPGEPRLV</sequence>
<evidence type="ECO:0000313" key="4">
    <source>
        <dbReference type="Proteomes" id="UP001432995"/>
    </source>
</evidence>